<dbReference type="CDD" id="cd17752">
    <property type="entry name" value="BRCT_RFC1"/>
    <property type="match status" value="1"/>
</dbReference>
<feature type="compositionally biased region" description="Basic and acidic residues" evidence="25">
    <location>
        <begin position="314"/>
        <end position="327"/>
    </location>
</feature>
<comment type="subunit">
    <text evidence="16">Large subunit of the RFC complex, an heteropentameric complex consisting of RFC1 and four small subunits RFC2, RFC3, RFC4 and RFC5; the RFC complex interacts with PCNA and the interaction involves RFC1.</text>
</comment>
<dbReference type="SUPFAM" id="SSF48019">
    <property type="entry name" value="post-AAA+ oligomerization domain-like"/>
    <property type="match status" value="1"/>
</dbReference>
<keyword evidence="5" id="KW-0235">DNA replication</keyword>
<keyword evidence="9 23" id="KW-0862">Zinc</keyword>
<feature type="region of interest" description="Disordered" evidence="25">
    <location>
        <begin position="186"/>
        <end position="346"/>
    </location>
</feature>
<evidence type="ECO:0000256" key="17">
    <source>
        <dbReference type="ARBA" id="ARBA00075134"/>
    </source>
</evidence>
<keyword evidence="13 22" id="KW-0371">Homeobox</keyword>
<evidence type="ECO:0000256" key="20">
    <source>
        <dbReference type="ARBA" id="ARBA00078526"/>
    </source>
</evidence>
<evidence type="ECO:0000256" key="16">
    <source>
        <dbReference type="ARBA" id="ARBA00064311"/>
    </source>
</evidence>
<evidence type="ECO:0000256" key="2">
    <source>
        <dbReference type="ARBA" id="ARBA00006116"/>
    </source>
</evidence>
<dbReference type="GO" id="GO:0003689">
    <property type="term" value="F:DNA clamp loader activity"/>
    <property type="evidence" value="ECO:0007669"/>
    <property type="project" value="InterPro"/>
</dbReference>
<feature type="compositionally biased region" description="Polar residues" evidence="25">
    <location>
        <begin position="1428"/>
        <end position="1447"/>
    </location>
</feature>
<dbReference type="InterPro" id="IPR047854">
    <property type="entry name" value="RFC_lid"/>
</dbReference>
<comment type="function">
    <text evidence="15">Subunit of the replication factor C (RFC) complex which acts during elongation of primed DNA templates by DNA polymerases delta and epsilon, and is necessary for ATP-dependent loading of proliferating cell nuclear antigen (PCNA) onto primed DNA. This subunit binds to the primer-template junction. Binds the PO-B transcription element as well as other GA rich DNA sequences. Can bind single- or double-stranded DNA.</text>
</comment>
<dbReference type="EMBL" id="JYDV01000173">
    <property type="protein sequence ID" value="KRZ26962.1"/>
    <property type="molecule type" value="Genomic_DNA"/>
</dbReference>
<evidence type="ECO:0000256" key="15">
    <source>
        <dbReference type="ARBA" id="ARBA00054501"/>
    </source>
</evidence>
<comment type="similarity">
    <text evidence="2">Belongs to the activator 1 large subunit family.</text>
</comment>
<protein>
    <recommendedName>
        <fullName evidence="3">Replication factor C subunit 1</fullName>
    </recommendedName>
    <alternativeName>
        <fullName evidence="20">Activator 1 140 kDa subunit</fullName>
    </alternativeName>
    <alternativeName>
        <fullName evidence="19">Activator 1 large subunit</fullName>
    </alternativeName>
    <alternativeName>
        <fullName evidence="21">Activator 1 subunit 1</fullName>
    </alternativeName>
    <alternativeName>
        <fullName evidence="17">Replication factor C 140 kDa subunit</fullName>
    </alternativeName>
    <alternativeName>
        <fullName evidence="18">Replication factor C large subunit</fullName>
    </alternativeName>
</protein>
<evidence type="ECO:0000313" key="30">
    <source>
        <dbReference type="Proteomes" id="UP000054826"/>
    </source>
</evidence>
<organism evidence="29 30">
    <name type="scientific">Trichinella pseudospiralis</name>
    <name type="common">Parasitic roundworm</name>
    <dbReference type="NCBI Taxonomy" id="6337"/>
    <lineage>
        <taxon>Eukaryota</taxon>
        <taxon>Metazoa</taxon>
        <taxon>Ecdysozoa</taxon>
        <taxon>Nematoda</taxon>
        <taxon>Enoplea</taxon>
        <taxon>Dorylaimia</taxon>
        <taxon>Trichinellida</taxon>
        <taxon>Trichinellidae</taxon>
        <taxon>Trichinella</taxon>
    </lineage>
</organism>
<feature type="compositionally biased region" description="Basic and acidic residues" evidence="25">
    <location>
        <begin position="146"/>
        <end position="155"/>
    </location>
</feature>
<dbReference type="Pfam" id="PF00004">
    <property type="entry name" value="AAA"/>
    <property type="match status" value="1"/>
</dbReference>
<evidence type="ECO:0000313" key="29">
    <source>
        <dbReference type="EMBL" id="KRZ26962.1"/>
    </source>
</evidence>
<dbReference type="SUPFAM" id="SSF57716">
    <property type="entry name" value="Glucocorticoid receptor-like (DNA-binding domain)"/>
    <property type="match status" value="1"/>
</dbReference>
<feature type="compositionally biased region" description="Basic and acidic residues" evidence="25">
    <location>
        <begin position="1331"/>
        <end position="1341"/>
    </location>
</feature>
<dbReference type="InterPro" id="IPR003959">
    <property type="entry name" value="ATPase_AAA_core"/>
</dbReference>
<dbReference type="InterPro" id="IPR008921">
    <property type="entry name" value="DNA_pol3_clamp-load_cplx_C"/>
</dbReference>
<dbReference type="PROSITE" id="PS50172">
    <property type="entry name" value="BRCT"/>
    <property type="match status" value="1"/>
</dbReference>
<feature type="domain" description="BRCT" evidence="28">
    <location>
        <begin position="354"/>
        <end position="433"/>
    </location>
</feature>
<reference evidence="29 30" key="1">
    <citation type="submission" date="2015-01" db="EMBL/GenBank/DDBJ databases">
        <title>Evolution of Trichinella species and genotypes.</title>
        <authorList>
            <person name="Korhonen P.K."/>
            <person name="Edoardo P."/>
            <person name="Giuseppe L.R."/>
            <person name="Gasser R.B."/>
        </authorList>
    </citation>
    <scope>NUCLEOTIDE SEQUENCE [LARGE SCALE GENOMIC DNA]</scope>
    <source>
        <strain evidence="29">ISS176</strain>
    </source>
</reference>
<evidence type="ECO:0000256" key="25">
    <source>
        <dbReference type="SAM" id="MobiDB-lite"/>
    </source>
</evidence>
<dbReference type="Gene3D" id="3.40.50.300">
    <property type="entry name" value="P-loop containing nucleotide triphosphate hydrolases"/>
    <property type="match status" value="1"/>
</dbReference>
<dbReference type="PROSITE" id="PS50071">
    <property type="entry name" value="HOMEOBOX_2"/>
    <property type="match status" value="1"/>
</dbReference>
<evidence type="ECO:0000256" key="5">
    <source>
        <dbReference type="ARBA" id="ARBA00022705"/>
    </source>
</evidence>
<dbReference type="InterPro" id="IPR009057">
    <property type="entry name" value="Homeodomain-like_sf"/>
</dbReference>
<dbReference type="FunFam" id="1.20.272.10:FF:000005">
    <property type="entry name" value="Replication factor C subunit 1"/>
    <property type="match status" value="1"/>
</dbReference>
<evidence type="ECO:0000256" key="22">
    <source>
        <dbReference type="PROSITE-ProRule" id="PRU00108"/>
    </source>
</evidence>
<feature type="compositionally biased region" description="Basic and acidic residues" evidence="25">
    <location>
        <begin position="238"/>
        <end position="260"/>
    </location>
</feature>
<feature type="domain" description="Homeobox" evidence="27">
    <location>
        <begin position="1351"/>
        <end position="1411"/>
    </location>
</feature>
<evidence type="ECO:0000259" key="28">
    <source>
        <dbReference type="PROSITE" id="PS50172"/>
    </source>
</evidence>
<accession>A0A0V1IW35</accession>
<dbReference type="SUPFAM" id="SSF52113">
    <property type="entry name" value="BRCT domain"/>
    <property type="match status" value="1"/>
</dbReference>
<evidence type="ECO:0000256" key="11">
    <source>
        <dbReference type="ARBA" id="ARBA00023038"/>
    </source>
</evidence>
<feature type="compositionally biased region" description="Polar residues" evidence="25">
    <location>
        <begin position="283"/>
        <end position="294"/>
    </location>
</feature>
<keyword evidence="4" id="KW-0597">Phosphoprotein</keyword>
<evidence type="ECO:0000256" key="10">
    <source>
        <dbReference type="ARBA" id="ARBA00022840"/>
    </source>
</evidence>
<evidence type="ECO:0000256" key="21">
    <source>
        <dbReference type="ARBA" id="ARBA00080382"/>
    </source>
</evidence>
<dbReference type="GO" id="GO:0045664">
    <property type="term" value="P:regulation of neuron differentiation"/>
    <property type="evidence" value="ECO:0007669"/>
    <property type="project" value="UniProtKB-ARBA"/>
</dbReference>
<comment type="subcellular location">
    <subcellularLocation>
        <location evidence="1 22 24">Nucleus</location>
    </subcellularLocation>
</comment>
<evidence type="ECO:0000256" key="13">
    <source>
        <dbReference type="ARBA" id="ARBA00023155"/>
    </source>
</evidence>
<dbReference type="Gene3D" id="2.10.110.10">
    <property type="entry name" value="Cysteine Rich Protein"/>
    <property type="match status" value="2"/>
</dbReference>
<evidence type="ECO:0000256" key="7">
    <source>
        <dbReference type="ARBA" id="ARBA00022737"/>
    </source>
</evidence>
<evidence type="ECO:0000259" key="27">
    <source>
        <dbReference type="PROSITE" id="PS50071"/>
    </source>
</evidence>
<dbReference type="Proteomes" id="UP000054826">
    <property type="component" value="Unassembled WGS sequence"/>
</dbReference>
<dbReference type="GO" id="GO:0046872">
    <property type="term" value="F:metal ion binding"/>
    <property type="evidence" value="ECO:0007669"/>
    <property type="project" value="UniProtKB-KW"/>
</dbReference>
<evidence type="ECO:0000256" key="6">
    <source>
        <dbReference type="ARBA" id="ARBA00022723"/>
    </source>
</evidence>
<feature type="compositionally biased region" description="Basic and acidic residues" evidence="25">
    <location>
        <begin position="129"/>
        <end position="139"/>
    </location>
</feature>
<feature type="region of interest" description="Disordered" evidence="25">
    <location>
        <begin position="45"/>
        <end position="173"/>
    </location>
</feature>
<dbReference type="InterPro" id="IPR003593">
    <property type="entry name" value="AAA+_ATPase"/>
</dbReference>
<dbReference type="GO" id="GO:0045944">
    <property type="term" value="P:positive regulation of transcription by RNA polymerase II"/>
    <property type="evidence" value="ECO:0007669"/>
    <property type="project" value="UniProtKB-ARBA"/>
</dbReference>
<keyword evidence="7" id="KW-0677">Repeat</keyword>
<dbReference type="GO" id="GO:0016887">
    <property type="term" value="F:ATP hydrolysis activity"/>
    <property type="evidence" value="ECO:0007669"/>
    <property type="project" value="InterPro"/>
</dbReference>
<dbReference type="CDD" id="cd00009">
    <property type="entry name" value="AAA"/>
    <property type="match status" value="1"/>
</dbReference>
<keyword evidence="8" id="KW-0547">Nucleotide-binding</keyword>
<keyword evidence="10" id="KW-0067">ATP-binding</keyword>
<dbReference type="PROSITE" id="PS50023">
    <property type="entry name" value="LIM_DOMAIN_2"/>
    <property type="match status" value="2"/>
</dbReference>
<dbReference type="GO" id="GO:0005634">
    <property type="term" value="C:nucleus"/>
    <property type="evidence" value="ECO:0007669"/>
    <property type="project" value="UniProtKB-SubCell"/>
</dbReference>
<dbReference type="PROSITE" id="PS00027">
    <property type="entry name" value="HOMEOBOX_1"/>
    <property type="match status" value="1"/>
</dbReference>
<feature type="compositionally biased region" description="Polar residues" evidence="25">
    <location>
        <begin position="439"/>
        <end position="454"/>
    </location>
</feature>
<feature type="compositionally biased region" description="Basic and acidic residues" evidence="25">
    <location>
        <begin position="47"/>
        <end position="65"/>
    </location>
</feature>
<sequence length="1483" mass="166034">MTAYSVYDMKSNKLLRATKKISQNCLLEKILHLDLSDIRSYFGAKSTKKETPASKKVKTTKEKLAKAGLLSDSTDSEEPLPSKISSRKKNSKNEKATKVTEIVDQQSSRKVRGSKKRAIIESDESQFEDSPKKVQVEPSKKKKSKRLESEEKNDSLKPIAVSDYFSQSSQRHSEAFSKVLDEAMADFDSPDASGPRKKGRKKATTPDVDEILAGAQPINVVGTSTKASKSKRSAVESQSKEKKKIPTDNKKTIDSNDGKKAATKKKSVQLTETVERKGKANDGKSTTTNKSCSPKTPPKKVKQTSKPATPSSSAEKRKEKDENEKLSGRPSFGYQRFLQREGPRALGTREIPKGAENCFQGLTFVLSGILETVDREDVKLLIQKYGGRVTGAVSKKTDYLVAGRDCGETKTKKAKELRVSILDEDGFFDLLSKLPSKSGDGSLTTTVSPESKISGTPKKKAKVIGEMSSDVKLDTTTGDGQAVMWVDKYKPKSIKQVIGQHGPKSCLNKLLNWLRHWKDYHAVDKRSYSHATDDGAQFKAALLSGPPGIGKTTTAQLCCQELGIPYLELNASDSRNKKLIEEHFSESVKSRSIDQYFRNDRTAEQQQSSNTSDHVLIMDEVDGMSGNEDRAGVQELIDLIKRTRVPIICICNDRQSQKLRTLANYCFDLRFHRPQTLQIRSALMTVAYKEGLKIQPQALDQLIEGANHDIRQVLHHLSLLAAQNRGIDFDQARQAALQSKKDTTQNIFESTRLLFKHSDDSQKINFDDRMELFFTDYSAVPLFVQENYLNCVPKDAIDPRQKMELISDAAELIALGDIVDRQIRSLSNWSLLTVQGMFSTAIPCELLKGFIQGQIAFPAWFGKNSKFAKLKRILQQLTAHMTLHISATSDDLNVDYLPRLRSAVVKLLVDNDAKGAVEQCQAYDLTREDVEAMMELGIWPNRPDPMSSVASKSKAAFTRAFNSSNHLLPYSNDAATVGKRKKMFDSIQEEAEDPFDNGEKNRVKNLSSDSEDEEDASVEMFRVTKQKKDHHQVRGKNKVNDEDAKPVKSNFFSAIYIRPTAAALETNFPYCVAPSVRIHRLTKELILHLHGVEATCSDGTMNSKELQTFPATLLEAGWSQLVEMLPYTPDEKYSNVFDLWKLSDSERFASCQTTITDQFYLLVAERSWHIHCLRCCVCRCSLETELTCFSRGDLIFCKEDYSKQGDLFSQQFSKRCSRCNRVVLPKDLVMRARDYVFHLHCFTCVVCNVPMQPGSLFGLGNNGLIYCNAHCGGTWSANEHGSASPVACQAGTGPFWSVSHSTEKPRSKGRPRRRKVTVEQLKPMSADSDCSAEKSSEENNRCHSSSGMQIMRPKRMRTSFKQQQLRTMKAYFQMNHNPDAKDLKQLAQKTGLTKRILQVWFQNARAKYRRSVTSHETIDQPVSPCKSRPNSSTSTTPEGKGSHQQSQMTILEDLADQCSKRSLHLAFDKCANLESIGLSNGVC</sequence>
<dbReference type="FunFam" id="1.10.8.60:FF:000021">
    <property type="entry name" value="Replication factor C subunit 1"/>
    <property type="match status" value="1"/>
</dbReference>
<dbReference type="Pfam" id="PF08519">
    <property type="entry name" value="RFC1"/>
    <property type="match status" value="1"/>
</dbReference>
<feature type="region of interest" description="Disordered" evidence="25">
    <location>
        <begin position="990"/>
        <end position="1016"/>
    </location>
</feature>
<dbReference type="GO" id="GO:0006260">
    <property type="term" value="P:DNA replication"/>
    <property type="evidence" value="ECO:0007669"/>
    <property type="project" value="UniProtKB-KW"/>
</dbReference>
<feature type="compositionally biased region" description="Basic and acidic residues" evidence="25">
    <location>
        <begin position="273"/>
        <end position="282"/>
    </location>
</feature>
<evidence type="ECO:0000256" key="24">
    <source>
        <dbReference type="RuleBase" id="RU000682"/>
    </source>
</evidence>
<evidence type="ECO:0000256" key="8">
    <source>
        <dbReference type="ARBA" id="ARBA00022741"/>
    </source>
</evidence>
<dbReference type="GO" id="GO:0000981">
    <property type="term" value="F:DNA-binding transcription factor activity, RNA polymerase II-specific"/>
    <property type="evidence" value="ECO:0007669"/>
    <property type="project" value="InterPro"/>
</dbReference>
<gene>
    <name evidence="29" type="primary">Rfc1</name>
    <name evidence="29" type="ORF">T4C_4524</name>
</gene>
<evidence type="ECO:0000256" key="1">
    <source>
        <dbReference type="ARBA" id="ARBA00004123"/>
    </source>
</evidence>
<dbReference type="CDD" id="cd00086">
    <property type="entry name" value="homeodomain"/>
    <property type="match status" value="1"/>
</dbReference>
<dbReference type="SMART" id="SM00132">
    <property type="entry name" value="LIM"/>
    <property type="match status" value="2"/>
</dbReference>
<feature type="region of interest" description="Disordered" evidence="25">
    <location>
        <begin position="439"/>
        <end position="459"/>
    </location>
</feature>
<feature type="region of interest" description="Disordered" evidence="25">
    <location>
        <begin position="1410"/>
        <end position="1447"/>
    </location>
</feature>
<evidence type="ECO:0000256" key="19">
    <source>
        <dbReference type="ARBA" id="ARBA00077727"/>
    </source>
</evidence>
<evidence type="ECO:0000256" key="23">
    <source>
        <dbReference type="PROSITE-ProRule" id="PRU00125"/>
    </source>
</evidence>
<dbReference type="SUPFAM" id="SSF52540">
    <property type="entry name" value="P-loop containing nucleoside triphosphate hydrolases"/>
    <property type="match status" value="1"/>
</dbReference>
<evidence type="ECO:0000256" key="9">
    <source>
        <dbReference type="ARBA" id="ARBA00022833"/>
    </source>
</evidence>
<dbReference type="Gene3D" id="1.20.272.10">
    <property type="match status" value="1"/>
</dbReference>
<dbReference type="SMART" id="SM00292">
    <property type="entry name" value="BRCT"/>
    <property type="match status" value="1"/>
</dbReference>
<proteinExistence type="inferred from homology"/>
<dbReference type="InterPro" id="IPR013725">
    <property type="entry name" value="DNA_replication_fac_RFC1_C"/>
</dbReference>
<dbReference type="GO" id="GO:0005524">
    <property type="term" value="F:ATP binding"/>
    <property type="evidence" value="ECO:0007669"/>
    <property type="project" value="UniProtKB-KW"/>
</dbReference>
<feature type="domain" description="LIM zinc-binding" evidence="26">
    <location>
        <begin position="1146"/>
        <end position="1207"/>
    </location>
</feature>
<evidence type="ECO:0000256" key="12">
    <source>
        <dbReference type="ARBA" id="ARBA00023125"/>
    </source>
</evidence>
<keyword evidence="12 22" id="KW-0238">DNA-binding</keyword>
<dbReference type="GO" id="GO:0000977">
    <property type="term" value="F:RNA polymerase II transcription regulatory region sequence-specific DNA binding"/>
    <property type="evidence" value="ECO:0007669"/>
    <property type="project" value="UniProtKB-ARBA"/>
</dbReference>
<dbReference type="PANTHER" id="PTHR23389">
    <property type="entry name" value="CHROMOSOME TRANSMISSION FIDELITY FACTOR 18"/>
    <property type="match status" value="1"/>
</dbReference>
<dbReference type="InterPro" id="IPR001781">
    <property type="entry name" value="Znf_LIM"/>
</dbReference>
<dbReference type="SMART" id="SM00382">
    <property type="entry name" value="AAA"/>
    <property type="match status" value="1"/>
</dbReference>
<dbReference type="Pfam" id="PF25361">
    <property type="entry name" value="AAA_lid_RFC1"/>
    <property type="match status" value="1"/>
</dbReference>
<dbReference type="GO" id="GO:0005663">
    <property type="term" value="C:DNA replication factor C complex"/>
    <property type="evidence" value="ECO:0007669"/>
    <property type="project" value="InterPro"/>
</dbReference>
<dbReference type="PROSITE" id="PS00478">
    <property type="entry name" value="LIM_DOMAIN_1"/>
    <property type="match status" value="1"/>
</dbReference>
<keyword evidence="6 23" id="KW-0479">Metal-binding</keyword>
<feature type="region of interest" description="Disordered" evidence="25">
    <location>
        <begin position="1297"/>
        <end position="1346"/>
    </location>
</feature>
<dbReference type="CDD" id="cd18140">
    <property type="entry name" value="HLD_clamp_RFC"/>
    <property type="match status" value="1"/>
</dbReference>
<feature type="domain" description="LIM zinc-binding" evidence="26">
    <location>
        <begin position="1214"/>
        <end position="1277"/>
    </location>
</feature>
<comment type="caution">
    <text evidence="29">The sequence shown here is derived from an EMBL/GenBank/DDBJ whole genome shotgun (WGS) entry which is preliminary data.</text>
</comment>
<dbReference type="Gene3D" id="1.10.8.60">
    <property type="match status" value="1"/>
</dbReference>
<dbReference type="Gene3D" id="3.40.50.10190">
    <property type="entry name" value="BRCT domain"/>
    <property type="match status" value="1"/>
</dbReference>
<keyword evidence="14 22" id="KW-0539">Nucleus</keyword>
<evidence type="ECO:0000256" key="18">
    <source>
        <dbReference type="ARBA" id="ARBA00076017"/>
    </source>
</evidence>
<feature type="compositionally biased region" description="Polar residues" evidence="25">
    <location>
        <begin position="304"/>
        <end position="313"/>
    </location>
</feature>
<dbReference type="InterPro" id="IPR017970">
    <property type="entry name" value="Homeobox_CS"/>
</dbReference>
<dbReference type="InterPro" id="IPR027417">
    <property type="entry name" value="P-loop_NTPase"/>
</dbReference>
<evidence type="ECO:0000256" key="3">
    <source>
        <dbReference type="ARBA" id="ARBA00020401"/>
    </source>
</evidence>
<feature type="DNA-binding region" description="Homeobox" evidence="22">
    <location>
        <begin position="1353"/>
        <end position="1412"/>
    </location>
</feature>
<dbReference type="Pfam" id="PF00046">
    <property type="entry name" value="Homeodomain"/>
    <property type="match status" value="1"/>
</dbReference>
<evidence type="ECO:0000256" key="14">
    <source>
        <dbReference type="ARBA" id="ARBA00023242"/>
    </source>
</evidence>
<dbReference type="Pfam" id="PF00412">
    <property type="entry name" value="LIM"/>
    <property type="match status" value="2"/>
</dbReference>
<dbReference type="InterPro" id="IPR001357">
    <property type="entry name" value="BRCT_dom"/>
</dbReference>
<dbReference type="PANTHER" id="PTHR23389:SF6">
    <property type="entry name" value="REPLICATION FACTOR C SUBUNIT 1"/>
    <property type="match status" value="1"/>
</dbReference>
<evidence type="ECO:0000259" key="26">
    <source>
        <dbReference type="PROSITE" id="PS50023"/>
    </source>
</evidence>
<dbReference type="FunFam" id="3.40.50.10190:FF:000001">
    <property type="entry name" value="Replication factor C subunit 1"/>
    <property type="match status" value="1"/>
</dbReference>
<name>A0A0V1IW35_TRIPS</name>
<dbReference type="Pfam" id="PF00533">
    <property type="entry name" value="BRCT"/>
    <property type="match status" value="1"/>
</dbReference>
<dbReference type="SUPFAM" id="SSF46689">
    <property type="entry name" value="Homeodomain-like"/>
    <property type="match status" value="1"/>
</dbReference>
<evidence type="ECO:0000256" key="4">
    <source>
        <dbReference type="ARBA" id="ARBA00022553"/>
    </source>
</evidence>
<dbReference type="InterPro" id="IPR036420">
    <property type="entry name" value="BRCT_dom_sf"/>
</dbReference>
<dbReference type="SMART" id="SM00389">
    <property type="entry name" value="HOX"/>
    <property type="match status" value="1"/>
</dbReference>
<dbReference type="InterPro" id="IPR001356">
    <property type="entry name" value="HD"/>
</dbReference>
<keyword evidence="11 23" id="KW-0440">LIM domain</keyword>
<dbReference type="FunFam" id="1.10.10.60:FF:000027">
    <property type="entry name" value="LIM/homeobox protein Lhx9"/>
    <property type="match status" value="1"/>
</dbReference>
<dbReference type="FunFam" id="3.40.50.300:FF:000395">
    <property type="entry name" value="Replication factor C subunit 1"/>
    <property type="match status" value="1"/>
</dbReference>
<dbReference type="Gene3D" id="1.10.10.60">
    <property type="entry name" value="Homeodomain-like"/>
    <property type="match status" value="1"/>
</dbReference>